<keyword evidence="2" id="KW-1185">Reference proteome</keyword>
<reference evidence="2" key="1">
    <citation type="submission" date="2023-07" db="EMBL/GenBank/DDBJ databases">
        <title>Molecular identification of indigenous halophilic bacteria isolated from red sea cost, biodegradation of synthetic dyes and assessment of degraded metabolite toxicity.</title>
        <authorList>
            <person name="Chaieb K."/>
            <person name="Altayb H.N."/>
        </authorList>
    </citation>
    <scope>NUCLEOTIDE SEQUENCE [LARGE SCALE GENOMIC DNA]</scope>
    <source>
        <strain evidence="2">K20</strain>
    </source>
</reference>
<dbReference type="InterPro" id="IPR036177">
    <property type="entry name" value="Peptidase_M55_sf"/>
</dbReference>
<protein>
    <submittedName>
        <fullName evidence="1">M55 family metallopeptidase</fullName>
    </submittedName>
</protein>
<dbReference type="Pfam" id="PF04951">
    <property type="entry name" value="Peptidase_M55"/>
    <property type="match status" value="1"/>
</dbReference>
<evidence type="ECO:0000313" key="2">
    <source>
        <dbReference type="Proteomes" id="UP001199044"/>
    </source>
</evidence>
<proteinExistence type="predicted"/>
<gene>
    <name evidence="1" type="ORF">LDJ79_06205</name>
</gene>
<dbReference type="PIRSF" id="PIRSF015853">
    <property type="entry name" value="Pep_DppA"/>
    <property type="match status" value="1"/>
</dbReference>
<accession>A0ABS7YN55</accession>
<dbReference type="Gene3D" id="3.40.50.10780">
    <property type="entry name" value="Dipeptide transport protein"/>
    <property type="match status" value="1"/>
</dbReference>
<dbReference type="RefSeq" id="WP_225249957.1">
    <property type="nucleotide sequence ID" value="NZ_JAIWIU010000035.1"/>
</dbReference>
<dbReference type="Proteomes" id="UP001199044">
    <property type="component" value="Unassembled WGS sequence"/>
</dbReference>
<name>A0ABS7YN55_9VIBR</name>
<evidence type="ECO:0000313" key="1">
    <source>
        <dbReference type="EMBL" id="MCA2015695.1"/>
    </source>
</evidence>
<organism evidence="1 2">
    <name type="scientific">Vibrio tritonius</name>
    <dbReference type="NCBI Taxonomy" id="1435069"/>
    <lineage>
        <taxon>Bacteria</taxon>
        <taxon>Pseudomonadati</taxon>
        <taxon>Pseudomonadota</taxon>
        <taxon>Gammaproteobacteria</taxon>
        <taxon>Vibrionales</taxon>
        <taxon>Vibrionaceae</taxon>
        <taxon>Vibrio</taxon>
    </lineage>
</organism>
<dbReference type="SUPFAM" id="SSF63992">
    <property type="entry name" value="Dipeptide transport protein"/>
    <property type="match status" value="1"/>
</dbReference>
<sequence length="273" mass="29119">MRIFISADIEGIAGVVASQQCRAGNGEYELARALMEQEVNAAIAGAFDAGATQVVVADSHGPMTNLRADYLDPRAELVSSKPRPFSMVEGIDHQPFDGLFLIGYHSAAGEKGVLAHTINGAAFYRVCVNGLPMAEADLYTSSALEHGAPLLLVSGDDQLQGWIAKRYPGVSYACVKRAISTTAAQSLSPKDAQEKIRAAAFDAVINCTKTEQRLLTPPYVLELSATKPVMADLFALIPGVDQLDARTVTYTANDMKTLISLLCAFSYLGTTQS</sequence>
<dbReference type="InterPro" id="IPR007035">
    <property type="entry name" value="Peptidase_M55"/>
</dbReference>
<dbReference type="CDD" id="cd08663">
    <property type="entry name" value="DAP_dppA_1"/>
    <property type="match status" value="1"/>
</dbReference>
<comment type="caution">
    <text evidence="1">The sequence shown here is derived from an EMBL/GenBank/DDBJ whole genome shotgun (WGS) entry which is preliminary data.</text>
</comment>
<dbReference type="InterPro" id="IPR027476">
    <property type="entry name" value="DppA_N"/>
</dbReference>
<dbReference type="EMBL" id="JAIWIU010000035">
    <property type="protein sequence ID" value="MCA2015695.1"/>
    <property type="molecule type" value="Genomic_DNA"/>
</dbReference>
<dbReference type="Gene3D" id="3.30.1360.130">
    <property type="entry name" value="Dipeptide transport protein"/>
    <property type="match status" value="1"/>
</dbReference>